<dbReference type="CDD" id="cd05233">
    <property type="entry name" value="SDR_c"/>
    <property type="match status" value="1"/>
</dbReference>
<organism evidence="4 5">
    <name type="scientific">Lophium mytilinum</name>
    <dbReference type="NCBI Taxonomy" id="390894"/>
    <lineage>
        <taxon>Eukaryota</taxon>
        <taxon>Fungi</taxon>
        <taxon>Dikarya</taxon>
        <taxon>Ascomycota</taxon>
        <taxon>Pezizomycotina</taxon>
        <taxon>Dothideomycetes</taxon>
        <taxon>Pleosporomycetidae</taxon>
        <taxon>Mytilinidiales</taxon>
        <taxon>Mytilinidiaceae</taxon>
        <taxon>Lophium</taxon>
    </lineage>
</organism>
<dbReference type="GO" id="GO:0016616">
    <property type="term" value="F:oxidoreductase activity, acting on the CH-OH group of donors, NAD or NADP as acceptor"/>
    <property type="evidence" value="ECO:0007669"/>
    <property type="project" value="UniProtKB-ARBA"/>
</dbReference>
<evidence type="ECO:0000313" key="5">
    <source>
        <dbReference type="Proteomes" id="UP000799750"/>
    </source>
</evidence>
<accession>A0A6A6R1L5</accession>
<evidence type="ECO:0000259" key="3">
    <source>
        <dbReference type="SMART" id="SM00822"/>
    </source>
</evidence>
<dbReference type="Pfam" id="PF00106">
    <property type="entry name" value="adh_short"/>
    <property type="match status" value="1"/>
</dbReference>
<evidence type="ECO:0000313" key="4">
    <source>
        <dbReference type="EMBL" id="KAF2497830.1"/>
    </source>
</evidence>
<dbReference type="InterPro" id="IPR057326">
    <property type="entry name" value="KR_dom"/>
</dbReference>
<reference evidence="4" key="1">
    <citation type="journal article" date="2020" name="Stud. Mycol.">
        <title>101 Dothideomycetes genomes: a test case for predicting lifestyles and emergence of pathogens.</title>
        <authorList>
            <person name="Haridas S."/>
            <person name="Albert R."/>
            <person name="Binder M."/>
            <person name="Bloem J."/>
            <person name="Labutti K."/>
            <person name="Salamov A."/>
            <person name="Andreopoulos B."/>
            <person name="Baker S."/>
            <person name="Barry K."/>
            <person name="Bills G."/>
            <person name="Bluhm B."/>
            <person name="Cannon C."/>
            <person name="Castanera R."/>
            <person name="Culley D."/>
            <person name="Daum C."/>
            <person name="Ezra D."/>
            <person name="Gonzalez J."/>
            <person name="Henrissat B."/>
            <person name="Kuo A."/>
            <person name="Liang C."/>
            <person name="Lipzen A."/>
            <person name="Lutzoni F."/>
            <person name="Magnuson J."/>
            <person name="Mondo S."/>
            <person name="Nolan M."/>
            <person name="Ohm R."/>
            <person name="Pangilinan J."/>
            <person name="Park H.-J."/>
            <person name="Ramirez L."/>
            <person name="Alfaro M."/>
            <person name="Sun H."/>
            <person name="Tritt A."/>
            <person name="Yoshinaga Y."/>
            <person name="Zwiers L.-H."/>
            <person name="Turgeon B."/>
            <person name="Goodwin S."/>
            <person name="Spatafora J."/>
            <person name="Crous P."/>
            <person name="Grigoriev I."/>
        </authorList>
    </citation>
    <scope>NUCLEOTIDE SEQUENCE</scope>
    <source>
        <strain evidence="4">CBS 269.34</strain>
    </source>
</reference>
<keyword evidence="5" id="KW-1185">Reference proteome</keyword>
<name>A0A6A6R1L5_9PEZI</name>
<dbReference type="Proteomes" id="UP000799750">
    <property type="component" value="Unassembled WGS sequence"/>
</dbReference>
<evidence type="ECO:0000256" key="2">
    <source>
        <dbReference type="ARBA" id="ARBA00023002"/>
    </source>
</evidence>
<keyword evidence="2" id="KW-0560">Oxidoreductase</keyword>
<dbReference type="SMART" id="SM00822">
    <property type="entry name" value="PKS_KR"/>
    <property type="match status" value="1"/>
</dbReference>
<dbReference type="InterPro" id="IPR036291">
    <property type="entry name" value="NAD(P)-bd_dom_sf"/>
</dbReference>
<protein>
    <submittedName>
        <fullName evidence="4">NAD(P)-binding protein</fullName>
    </submittedName>
</protein>
<dbReference type="SUPFAM" id="SSF51735">
    <property type="entry name" value="NAD(P)-binding Rossmann-fold domains"/>
    <property type="match status" value="1"/>
</dbReference>
<feature type="domain" description="Ketoreductase" evidence="3">
    <location>
        <begin position="32"/>
        <end position="226"/>
    </location>
</feature>
<proteinExistence type="inferred from homology"/>
<evidence type="ECO:0000256" key="1">
    <source>
        <dbReference type="ARBA" id="ARBA00006484"/>
    </source>
</evidence>
<dbReference type="Gene3D" id="3.40.50.720">
    <property type="entry name" value="NAD(P)-binding Rossmann-like Domain"/>
    <property type="match status" value="1"/>
</dbReference>
<dbReference type="PANTHER" id="PTHR42760">
    <property type="entry name" value="SHORT-CHAIN DEHYDROGENASES/REDUCTASES FAMILY MEMBER"/>
    <property type="match status" value="1"/>
</dbReference>
<dbReference type="PANTHER" id="PTHR42760:SF37">
    <property type="entry name" value="CLAVALDEHYDE DEHYDROGENASE"/>
    <property type="match status" value="1"/>
</dbReference>
<comment type="similarity">
    <text evidence="1">Belongs to the short-chain dehydrogenases/reductases (SDR) family.</text>
</comment>
<dbReference type="PRINTS" id="PR00081">
    <property type="entry name" value="GDHRDH"/>
</dbReference>
<dbReference type="InterPro" id="IPR002347">
    <property type="entry name" value="SDR_fam"/>
</dbReference>
<dbReference type="AlphaFoldDB" id="A0A6A6R1L5"/>
<dbReference type="OrthoDB" id="1933717at2759"/>
<dbReference type="EMBL" id="MU004186">
    <property type="protein sequence ID" value="KAF2497830.1"/>
    <property type="molecule type" value="Genomic_DNA"/>
</dbReference>
<gene>
    <name evidence="4" type="ORF">BU16DRAFT_606602</name>
</gene>
<sequence length="294" mass="31972">MAFPWPTFTKNFHSSIYMAIDPSNPALSVKGKTILVTGGGRGVGKYIAKVFATAGASTIVILGRTASSLQAAEKELSAAAVAAEHDTIVRSFAVDICDTEAVSRTVETVCREFGAIDVFVHNAGDLKLGTIESSNTEEYWRSFEVNVKGTLNCMQAFTRFGMISESTTAPTFINVSTMGIHMAPVPTMSAYSASKLAAWKMAEYLHVEMGAKLRVFSIHPGRIETDMSRRAGIPAADDNELPGAFCLWLAATPGVDFLRGRMLTCNWDVSELLERKDEIVEKDLLVMTLAGWRE</sequence>